<dbReference type="AlphaFoldDB" id="A0A9W9QBD8"/>
<dbReference type="InterPro" id="IPR050231">
    <property type="entry name" value="Iron_ascorbate_oxido_reductase"/>
</dbReference>
<feature type="domain" description="Fe2OG dioxygenase" evidence="3">
    <location>
        <begin position="145"/>
        <end position="267"/>
    </location>
</feature>
<dbReference type="InterPro" id="IPR044861">
    <property type="entry name" value="IPNS-like_FE2OG_OXY"/>
</dbReference>
<dbReference type="Proteomes" id="UP001147746">
    <property type="component" value="Unassembled WGS sequence"/>
</dbReference>
<dbReference type="PROSITE" id="PS51471">
    <property type="entry name" value="FE2OG_OXY"/>
    <property type="match status" value="1"/>
</dbReference>
<dbReference type="InterPro" id="IPR005123">
    <property type="entry name" value="Oxoglu/Fe-dep_dioxygenase_dom"/>
</dbReference>
<name>A0A9W9QBD8_9EURO</name>
<keyword evidence="2" id="KW-0479">Metal-binding</keyword>
<gene>
    <name evidence="4" type="ORF">N7476_000108</name>
</gene>
<dbReference type="Gene3D" id="2.60.120.330">
    <property type="entry name" value="B-lactam Antibiotic, Isopenicillin N Synthase, Chain"/>
    <property type="match status" value="1"/>
</dbReference>
<keyword evidence="2" id="KW-0408">Iron</keyword>
<dbReference type="InterPro" id="IPR027443">
    <property type="entry name" value="IPNS-like_sf"/>
</dbReference>
<reference evidence="4" key="2">
    <citation type="journal article" date="2023" name="IMA Fungus">
        <title>Comparative genomic study of the Penicillium genus elucidates a diverse pangenome and 15 lateral gene transfer events.</title>
        <authorList>
            <person name="Petersen C."/>
            <person name="Sorensen T."/>
            <person name="Nielsen M.R."/>
            <person name="Sondergaard T.E."/>
            <person name="Sorensen J.L."/>
            <person name="Fitzpatrick D.A."/>
            <person name="Frisvad J.C."/>
            <person name="Nielsen K.L."/>
        </authorList>
    </citation>
    <scope>NUCLEOTIDE SEQUENCE</scope>
    <source>
        <strain evidence="4">IBT 21472</strain>
    </source>
</reference>
<dbReference type="GO" id="GO:0016491">
    <property type="term" value="F:oxidoreductase activity"/>
    <property type="evidence" value="ECO:0007669"/>
    <property type="project" value="UniProtKB-KW"/>
</dbReference>
<organism evidence="4 5">
    <name type="scientific">Penicillium atrosanguineum</name>
    <dbReference type="NCBI Taxonomy" id="1132637"/>
    <lineage>
        <taxon>Eukaryota</taxon>
        <taxon>Fungi</taxon>
        <taxon>Dikarya</taxon>
        <taxon>Ascomycota</taxon>
        <taxon>Pezizomycotina</taxon>
        <taxon>Eurotiomycetes</taxon>
        <taxon>Eurotiomycetidae</taxon>
        <taxon>Eurotiales</taxon>
        <taxon>Aspergillaceae</taxon>
        <taxon>Penicillium</taxon>
    </lineage>
</organism>
<sequence>MDSLPIIDLSIKQNPATISRLRQALRKYGAFRLWAPELKQAVAGGLSRDARNFFQLPNGIKQRTWGYAGFGTELIRGTTPIPKEGINFFRKNDQRDGHIAPPAEFFGSVKALHDIWKHSRDQLFSTVFCDVLESEIPLTGTPVLDYESMGIQYYNSQRMIVEGGDYSPPHMDGGTLTILIREDDADDGLEVADLESTEELGSDGVGREASFLRVPAAPNEVVVLAGTRLQRLLGRTKARACVHRVVGPGQKHSAEDRVSVGIFRACVPPPPA</sequence>
<dbReference type="OrthoDB" id="288590at2759"/>
<dbReference type="SUPFAM" id="SSF51197">
    <property type="entry name" value="Clavaminate synthase-like"/>
    <property type="match status" value="1"/>
</dbReference>
<reference evidence="4" key="1">
    <citation type="submission" date="2022-12" db="EMBL/GenBank/DDBJ databases">
        <authorList>
            <person name="Petersen C."/>
        </authorList>
    </citation>
    <scope>NUCLEOTIDE SEQUENCE</scope>
    <source>
        <strain evidence="4">IBT 21472</strain>
    </source>
</reference>
<dbReference type="InterPro" id="IPR026992">
    <property type="entry name" value="DIOX_N"/>
</dbReference>
<dbReference type="GO" id="GO:0044283">
    <property type="term" value="P:small molecule biosynthetic process"/>
    <property type="evidence" value="ECO:0007669"/>
    <property type="project" value="UniProtKB-ARBA"/>
</dbReference>
<evidence type="ECO:0000256" key="1">
    <source>
        <dbReference type="ARBA" id="ARBA00008056"/>
    </source>
</evidence>
<protein>
    <recommendedName>
        <fullName evidence="3">Fe2OG dioxygenase domain-containing protein</fullName>
    </recommendedName>
</protein>
<dbReference type="GO" id="GO:0046872">
    <property type="term" value="F:metal ion binding"/>
    <property type="evidence" value="ECO:0007669"/>
    <property type="project" value="UniProtKB-KW"/>
</dbReference>
<dbReference type="EMBL" id="JAPZBO010000001">
    <property type="protein sequence ID" value="KAJ5330325.1"/>
    <property type="molecule type" value="Genomic_DNA"/>
</dbReference>
<keyword evidence="2" id="KW-0560">Oxidoreductase</keyword>
<dbReference type="Pfam" id="PF14226">
    <property type="entry name" value="DIOX_N"/>
    <property type="match status" value="1"/>
</dbReference>
<evidence type="ECO:0000313" key="4">
    <source>
        <dbReference type="EMBL" id="KAJ5330325.1"/>
    </source>
</evidence>
<dbReference type="Pfam" id="PF03171">
    <property type="entry name" value="2OG-FeII_Oxy"/>
    <property type="match status" value="1"/>
</dbReference>
<keyword evidence="5" id="KW-1185">Reference proteome</keyword>
<comment type="similarity">
    <text evidence="1 2">Belongs to the iron/ascorbate-dependent oxidoreductase family.</text>
</comment>
<accession>A0A9W9QBD8</accession>
<comment type="caution">
    <text evidence="4">The sequence shown here is derived from an EMBL/GenBank/DDBJ whole genome shotgun (WGS) entry which is preliminary data.</text>
</comment>
<evidence type="ECO:0000313" key="5">
    <source>
        <dbReference type="Proteomes" id="UP001147746"/>
    </source>
</evidence>
<evidence type="ECO:0000259" key="3">
    <source>
        <dbReference type="PROSITE" id="PS51471"/>
    </source>
</evidence>
<proteinExistence type="inferred from homology"/>
<evidence type="ECO:0000256" key="2">
    <source>
        <dbReference type="RuleBase" id="RU003682"/>
    </source>
</evidence>
<dbReference type="PANTHER" id="PTHR47990">
    <property type="entry name" value="2-OXOGLUTARATE (2OG) AND FE(II)-DEPENDENT OXYGENASE SUPERFAMILY PROTEIN-RELATED"/>
    <property type="match status" value="1"/>
</dbReference>